<dbReference type="SMART" id="SM00174">
    <property type="entry name" value="RHO"/>
    <property type="match status" value="1"/>
</dbReference>
<feature type="compositionally biased region" description="Polar residues" evidence="3">
    <location>
        <begin position="192"/>
        <end position="203"/>
    </location>
</feature>
<dbReference type="PROSITE" id="PS51421">
    <property type="entry name" value="RAS"/>
    <property type="match status" value="1"/>
</dbReference>
<dbReference type="InterPro" id="IPR001806">
    <property type="entry name" value="Small_GTPase"/>
</dbReference>
<dbReference type="PANTHER" id="PTHR24072">
    <property type="entry name" value="RHO FAMILY GTPASE"/>
    <property type="match status" value="1"/>
</dbReference>
<keyword evidence="1" id="KW-0547">Nucleotide-binding</keyword>
<evidence type="ECO:0000313" key="5">
    <source>
        <dbReference type="Proteomes" id="UP000828390"/>
    </source>
</evidence>
<dbReference type="PRINTS" id="PR00449">
    <property type="entry name" value="RASTRNSFRMNG"/>
</dbReference>
<dbReference type="SUPFAM" id="SSF52540">
    <property type="entry name" value="P-loop containing nucleoside triphosphate hydrolases"/>
    <property type="match status" value="1"/>
</dbReference>
<evidence type="ECO:0000256" key="3">
    <source>
        <dbReference type="SAM" id="MobiDB-lite"/>
    </source>
</evidence>
<evidence type="ECO:0000313" key="4">
    <source>
        <dbReference type="EMBL" id="KAH3704806.1"/>
    </source>
</evidence>
<dbReference type="PROSITE" id="PS51419">
    <property type="entry name" value="RAB"/>
    <property type="match status" value="1"/>
</dbReference>
<reference evidence="4" key="1">
    <citation type="journal article" date="2019" name="bioRxiv">
        <title>The Genome of the Zebra Mussel, Dreissena polymorpha: A Resource for Invasive Species Research.</title>
        <authorList>
            <person name="McCartney M.A."/>
            <person name="Auch B."/>
            <person name="Kono T."/>
            <person name="Mallez S."/>
            <person name="Zhang Y."/>
            <person name="Obille A."/>
            <person name="Becker A."/>
            <person name="Abrahante J.E."/>
            <person name="Garbe J."/>
            <person name="Badalamenti J.P."/>
            <person name="Herman A."/>
            <person name="Mangelson H."/>
            <person name="Liachko I."/>
            <person name="Sullivan S."/>
            <person name="Sone E.D."/>
            <person name="Koren S."/>
            <person name="Silverstein K.A.T."/>
            <person name="Beckman K.B."/>
            <person name="Gohl D.M."/>
        </authorList>
    </citation>
    <scope>NUCLEOTIDE SEQUENCE</scope>
    <source>
        <strain evidence="4">Duluth1</strain>
        <tissue evidence="4">Whole animal</tissue>
    </source>
</reference>
<keyword evidence="2" id="KW-0342">GTP-binding</keyword>
<evidence type="ECO:0000256" key="1">
    <source>
        <dbReference type="ARBA" id="ARBA00022741"/>
    </source>
</evidence>
<gene>
    <name evidence="4" type="ORF">DPMN_079867</name>
</gene>
<dbReference type="InterPro" id="IPR027417">
    <property type="entry name" value="P-loop_NTPase"/>
</dbReference>
<keyword evidence="5" id="KW-1185">Reference proteome</keyword>
<evidence type="ECO:0000256" key="2">
    <source>
        <dbReference type="ARBA" id="ARBA00023134"/>
    </source>
</evidence>
<protein>
    <submittedName>
        <fullName evidence="4">Uncharacterized protein</fullName>
    </submittedName>
</protein>
<dbReference type="GO" id="GO:0003924">
    <property type="term" value="F:GTPase activity"/>
    <property type="evidence" value="ECO:0007669"/>
    <property type="project" value="InterPro"/>
</dbReference>
<dbReference type="Gene3D" id="3.40.50.300">
    <property type="entry name" value="P-loop containing nucleotide triphosphate hydrolases"/>
    <property type="match status" value="1"/>
</dbReference>
<dbReference type="Pfam" id="PF00071">
    <property type="entry name" value="Ras"/>
    <property type="match status" value="1"/>
</dbReference>
<dbReference type="OrthoDB" id="8830751at2759"/>
<dbReference type="InterPro" id="IPR005225">
    <property type="entry name" value="Small_GTP-bd"/>
</dbReference>
<dbReference type="SMART" id="SM00175">
    <property type="entry name" value="RAB"/>
    <property type="match status" value="1"/>
</dbReference>
<accession>A0A9D4BRI1</accession>
<dbReference type="SMART" id="SM00173">
    <property type="entry name" value="RAS"/>
    <property type="match status" value="1"/>
</dbReference>
<proteinExistence type="predicted"/>
<dbReference type="NCBIfam" id="TIGR00231">
    <property type="entry name" value="small_GTP"/>
    <property type="match status" value="1"/>
</dbReference>
<dbReference type="InterPro" id="IPR003578">
    <property type="entry name" value="Small_GTPase_Rho"/>
</dbReference>
<dbReference type="CDD" id="cd00157">
    <property type="entry name" value="Rho"/>
    <property type="match status" value="1"/>
</dbReference>
<comment type="caution">
    <text evidence="4">The sequence shown here is derived from an EMBL/GenBank/DDBJ whole genome shotgun (WGS) entry which is preliminary data.</text>
</comment>
<dbReference type="PROSITE" id="PS51420">
    <property type="entry name" value="RHO"/>
    <property type="match status" value="1"/>
</dbReference>
<dbReference type="Proteomes" id="UP000828390">
    <property type="component" value="Unassembled WGS sequence"/>
</dbReference>
<dbReference type="GO" id="GO:0007264">
    <property type="term" value="P:small GTPase-mediated signal transduction"/>
    <property type="evidence" value="ECO:0007669"/>
    <property type="project" value="InterPro"/>
</dbReference>
<feature type="region of interest" description="Disordered" evidence="3">
    <location>
        <begin position="179"/>
        <end position="217"/>
    </location>
</feature>
<dbReference type="GO" id="GO:0005525">
    <property type="term" value="F:GTP binding"/>
    <property type="evidence" value="ECO:0007669"/>
    <property type="project" value="UniProtKB-KW"/>
</dbReference>
<name>A0A9D4BRI1_DREPO</name>
<dbReference type="AlphaFoldDB" id="A0A9D4BRI1"/>
<reference evidence="4" key="2">
    <citation type="submission" date="2020-11" db="EMBL/GenBank/DDBJ databases">
        <authorList>
            <person name="McCartney M.A."/>
            <person name="Auch B."/>
            <person name="Kono T."/>
            <person name="Mallez S."/>
            <person name="Becker A."/>
            <person name="Gohl D.M."/>
            <person name="Silverstein K.A.T."/>
            <person name="Koren S."/>
            <person name="Bechman K.B."/>
            <person name="Herman A."/>
            <person name="Abrahante J.E."/>
            <person name="Garbe J."/>
        </authorList>
    </citation>
    <scope>NUCLEOTIDE SEQUENCE</scope>
    <source>
        <strain evidence="4">Duluth1</strain>
        <tissue evidence="4">Whole animal</tissue>
    </source>
</reference>
<organism evidence="4 5">
    <name type="scientific">Dreissena polymorpha</name>
    <name type="common">Zebra mussel</name>
    <name type="synonym">Mytilus polymorpha</name>
    <dbReference type="NCBI Taxonomy" id="45954"/>
    <lineage>
        <taxon>Eukaryota</taxon>
        <taxon>Metazoa</taxon>
        <taxon>Spiralia</taxon>
        <taxon>Lophotrochozoa</taxon>
        <taxon>Mollusca</taxon>
        <taxon>Bivalvia</taxon>
        <taxon>Autobranchia</taxon>
        <taxon>Heteroconchia</taxon>
        <taxon>Euheterodonta</taxon>
        <taxon>Imparidentia</taxon>
        <taxon>Neoheterodontei</taxon>
        <taxon>Myida</taxon>
        <taxon>Dreissenoidea</taxon>
        <taxon>Dreissenidae</taxon>
        <taxon>Dreissena</taxon>
    </lineage>
</organism>
<dbReference type="EMBL" id="JAIWYP010000015">
    <property type="protein sequence ID" value="KAH3704806.1"/>
    <property type="molecule type" value="Genomic_DNA"/>
</dbReference>
<sequence>MDTVKQVTVGVVGDSGVGKTLLCLSYTANHVLKDYKPTVLNHHWTLLKHDDLIVDLQIWDNSGSGEYNSLRPLSYPNTDVFLVCFSLKCLRSLENVRSTWLPEIEAAVGRRPFILVGCKRDDCVSGRKTLDVLTDEGEEMAQELGAVKYVETSAIEQSGFTTCFHSAIKAALDSQQTTNQSRGVLESRIRSRPSTTEVTSQTLKPHRSPLPARATSSVISSSLPPKVSLTKFLNSYSDWI</sequence>